<dbReference type="PROSITE" id="PS51257">
    <property type="entry name" value="PROKAR_LIPOPROTEIN"/>
    <property type="match status" value="1"/>
</dbReference>
<dbReference type="InterPro" id="IPR025997">
    <property type="entry name" value="SBP_2_dom"/>
</dbReference>
<gene>
    <name evidence="6" type="ORF">SAMN05660649_05068</name>
</gene>
<dbReference type="InterPro" id="IPR028082">
    <property type="entry name" value="Peripla_BP_I"/>
</dbReference>
<comment type="similarity">
    <text evidence="2">Belongs to the bacterial solute-binding protein 2 family.</text>
</comment>
<keyword evidence="7" id="KW-1185">Reference proteome</keyword>
<dbReference type="Proteomes" id="UP000199337">
    <property type="component" value="Unassembled WGS sequence"/>
</dbReference>
<feature type="signal peptide" evidence="4">
    <location>
        <begin position="1"/>
        <end position="26"/>
    </location>
</feature>
<evidence type="ECO:0000313" key="6">
    <source>
        <dbReference type="EMBL" id="SFH39977.1"/>
    </source>
</evidence>
<evidence type="ECO:0000313" key="7">
    <source>
        <dbReference type="Proteomes" id="UP000199337"/>
    </source>
</evidence>
<dbReference type="Gene3D" id="3.40.50.2300">
    <property type="match status" value="2"/>
</dbReference>
<comment type="subcellular location">
    <subcellularLocation>
        <location evidence="1">Cell envelope</location>
    </subcellularLocation>
</comment>
<keyword evidence="3 4" id="KW-0732">Signal</keyword>
<evidence type="ECO:0000256" key="1">
    <source>
        <dbReference type="ARBA" id="ARBA00004196"/>
    </source>
</evidence>
<dbReference type="Pfam" id="PF13407">
    <property type="entry name" value="Peripla_BP_4"/>
    <property type="match status" value="1"/>
</dbReference>
<feature type="chain" id="PRO_5011647139" evidence="4">
    <location>
        <begin position="27"/>
        <end position="376"/>
    </location>
</feature>
<dbReference type="CDD" id="cd01536">
    <property type="entry name" value="PBP1_ABC_sugar_binding-like"/>
    <property type="match status" value="1"/>
</dbReference>
<dbReference type="PANTHER" id="PTHR46847:SF1">
    <property type="entry name" value="D-ALLOSE-BINDING PERIPLASMIC PROTEIN-RELATED"/>
    <property type="match status" value="1"/>
</dbReference>
<dbReference type="EMBL" id="FOOX01000035">
    <property type="protein sequence ID" value="SFH39977.1"/>
    <property type="molecule type" value="Genomic_DNA"/>
</dbReference>
<feature type="domain" description="Periplasmic binding protein" evidence="5">
    <location>
        <begin position="49"/>
        <end position="312"/>
    </location>
</feature>
<evidence type="ECO:0000256" key="3">
    <source>
        <dbReference type="ARBA" id="ARBA00022729"/>
    </source>
</evidence>
<evidence type="ECO:0000256" key="4">
    <source>
        <dbReference type="SAM" id="SignalP"/>
    </source>
</evidence>
<dbReference type="PANTHER" id="PTHR46847">
    <property type="entry name" value="D-ALLOSE-BINDING PERIPLASMIC PROTEIN-RELATED"/>
    <property type="match status" value="1"/>
</dbReference>
<sequence>MKLKQARYFLIAMFIMVVTIVSGCGAKPNNDTTNESNSNDSGSQKQLKFGMVIKDPSAPYEQAFIHAAQDKAKELGVIIDIKDGQADSLKIMNLMDTYIDQKVDGFIMAGAVDLKAIVPGIQKLNAAGIPIMALDTSPEGGKVDLFLSFDIEDSSRKAAKLFVQGIKNRNGGNVPDGVVIEIMGSVQDMFAQACTKGFRSVIDQYPQLKVAQGDGKWNNVDANARTSDLLTRYGQKVLGIYVHTPDIMAPGVVSAIEAAGLNPKDYGICGICIGPEGMDLIEKGKILAVVEQPAYDSAALAVQYLYDECNGKPIPKIGDTVMADGEIWSPAEVIKNPWVDEGAYMKLKGPIVPNEVRPDDPRLWENKLKDLWTKNN</sequence>
<name>A0A1I2ZQ61_9FIRM</name>
<dbReference type="AlphaFoldDB" id="A0A1I2ZQ61"/>
<dbReference type="RefSeq" id="WP_238456659.1">
    <property type="nucleotide sequence ID" value="NZ_FOOX01000035.1"/>
</dbReference>
<evidence type="ECO:0000259" key="5">
    <source>
        <dbReference type="Pfam" id="PF13407"/>
    </source>
</evidence>
<accession>A0A1I2ZQ61</accession>
<proteinExistence type="inferred from homology"/>
<protein>
    <submittedName>
        <fullName evidence="6">Monosaccharide ABC transporter substrate-binding protein, CUT2 family (TC 3.A.1.2.-)</fullName>
    </submittedName>
</protein>
<reference evidence="7" key="1">
    <citation type="submission" date="2016-10" db="EMBL/GenBank/DDBJ databases">
        <authorList>
            <person name="Varghese N."/>
            <person name="Submissions S."/>
        </authorList>
    </citation>
    <scope>NUCLEOTIDE SEQUENCE [LARGE SCALE GENOMIC DNA]</scope>
    <source>
        <strain evidence="7">DSM 17038</strain>
    </source>
</reference>
<dbReference type="GO" id="GO:0030246">
    <property type="term" value="F:carbohydrate binding"/>
    <property type="evidence" value="ECO:0007669"/>
    <property type="project" value="UniProtKB-ARBA"/>
</dbReference>
<organism evidence="6 7">
    <name type="scientific">Desulfotruncus arcticus DSM 17038</name>
    <dbReference type="NCBI Taxonomy" id="1121424"/>
    <lineage>
        <taxon>Bacteria</taxon>
        <taxon>Bacillati</taxon>
        <taxon>Bacillota</taxon>
        <taxon>Clostridia</taxon>
        <taxon>Eubacteriales</taxon>
        <taxon>Desulfallaceae</taxon>
        <taxon>Desulfotruncus</taxon>
    </lineage>
</organism>
<dbReference type="SUPFAM" id="SSF53822">
    <property type="entry name" value="Periplasmic binding protein-like I"/>
    <property type="match status" value="1"/>
</dbReference>
<evidence type="ECO:0000256" key="2">
    <source>
        <dbReference type="ARBA" id="ARBA00007639"/>
    </source>
</evidence>
<dbReference type="GO" id="GO:0030313">
    <property type="term" value="C:cell envelope"/>
    <property type="evidence" value="ECO:0007669"/>
    <property type="project" value="UniProtKB-SubCell"/>
</dbReference>
<dbReference type="STRING" id="341036.SAMN05660649_05068"/>